<dbReference type="InterPro" id="IPR005647">
    <property type="entry name" value="Mnd1"/>
</dbReference>
<evidence type="ECO:0000256" key="4">
    <source>
        <dbReference type="ARBA" id="ARBA00023242"/>
    </source>
</evidence>
<dbReference type="AlphaFoldDB" id="A0AAD1XNC5"/>
<keyword evidence="3 6" id="KW-0175">Coiled coil</keyword>
<evidence type="ECO:0000256" key="3">
    <source>
        <dbReference type="ARBA" id="ARBA00023054"/>
    </source>
</evidence>
<feature type="domain" description="Mnd1 HTH" evidence="7">
    <location>
        <begin position="16"/>
        <end position="74"/>
    </location>
</feature>
<dbReference type="GO" id="GO:0007131">
    <property type="term" value="P:reciprocal meiotic recombination"/>
    <property type="evidence" value="ECO:0007669"/>
    <property type="project" value="InterPro"/>
</dbReference>
<dbReference type="Pfam" id="PF18517">
    <property type="entry name" value="LZ3wCH"/>
    <property type="match status" value="1"/>
</dbReference>
<feature type="coiled-coil region" evidence="6">
    <location>
        <begin position="85"/>
        <end position="172"/>
    </location>
</feature>
<evidence type="ECO:0000256" key="1">
    <source>
        <dbReference type="ARBA" id="ARBA00004123"/>
    </source>
</evidence>
<dbReference type="Proteomes" id="UP001295684">
    <property type="component" value="Unassembled WGS sequence"/>
</dbReference>
<protein>
    <recommendedName>
        <fullName evidence="11">Meiotic nuclear division protein 1 homolog</fullName>
    </recommendedName>
</protein>
<proteinExistence type="inferred from homology"/>
<gene>
    <name evidence="9" type="ORF">ECRASSUSDP1_LOCUS17202</name>
</gene>
<evidence type="ECO:0000313" key="10">
    <source>
        <dbReference type="Proteomes" id="UP001295684"/>
    </source>
</evidence>
<evidence type="ECO:0000256" key="6">
    <source>
        <dbReference type="SAM" id="Coils"/>
    </source>
</evidence>
<comment type="function">
    <text evidence="5">Required for proper homologous chromosome pairing and efficient cross-over and intragenic recombination during meiosis.</text>
</comment>
<accession>A0AAD1XNC5</accession>
<evidence type="ECO:0000313" key="9">
    <source>
        <dbReference type="EMBL" id="CAI2375837.1"/>
    </source>
</evidence>
<evidence type="ECO:0000259" key="8">
    <source>
        <dbReference type="Pfam" id="PF18517"/>
    </source>
</evidence>
<evidence type="ECO:0000256" key="5">
    <source>
        <dbReference type="PIRNR" id="PIRNR026991"/>
    </source>
</evidence>
<name>A0AAD1XNC5_EUPCR</name>
<feature type="domain" description="Leucine zipper with capping helix" evidence="8">
    <location>
        <begin position="151"/>
        <end position="205"/>
    </location>
</feature>
<dbReference type="Pfam" id="PF03962">
    <property type="entry name" value="Mnd1"/>
    <property type="match status" value="1"/>
</dbReference>
<dbReference type="EMBL" id="CAMPGE010017343">
    <property type="protein sequence ID" value="CAI2375837.1"/>
    <property type="molecule type" value="Genomic_DNA"/>
</dbReference>
<dbReference type="GO" id="GO:0005634">
    <property type="term" value="C:nucleus"/>
    <property type="evidence" value="ECO:0007669"/>
    <property type="project" value="UniProtKB-SubCell"/>
</dbReference>
<comment type="similarity">
    <text evidence="2 5">Belongs to the MND1 family.</text>
</comment>
<evidence type="ECO:0000256" key="2">
    <source>
        <dbReference type="ARBA" id="ARBA00005981"/>
    </source>
</evidence>
<organism evidence="9 10">
    <name type="scientific">Euplotes crassus</name>
    <dbReference type="NCBI Taxonomy" id="5936"/>
    <lineage>
        <taxon>Eukaryota</taxon>
        <taxon>Sar</taxon>
        <taxon>Alveolata</taxon>
        <taxon>Ciliophora</taxon>
        <taxon>Intramacronucleata</taxon>
        <taxon>Spirotrichea</taxon>
        <taxon>Hypotrichia</taxon>
        <taxon>Euplotida</taxon>
        <taxon>Euplotidae</taxon>
        <taxon>Moneuplotes</taxon>
    </lineage>
</organism>
<evidence type="ECO:0000259" key="7">
    <source>
        <dbReference type="Pfam" id="PF03962"/>
    </source>
</evidence>
<reference evidence="9" key="1">
    <citation type="submission" date="2023-07" db="EMBL/GenBank/DDBJ databases">
        <authorList>
            <consortium name="AG Swart"/>
            <person name="Singh M."/>
            <person name="Singh A."/>
            <person name="Seah K."/>
            <person name="Emmerich C."/>
        </authorList>
    </citation>
    <scope>NUCLEOTIDE SEQUENCE</scope>
    <source>
        <strain evidence="9">DP1</strain>
    </source>
</reference>
<keyword evidence="10" id="KW-1185">Reference proteome</keyword>
<dbReference type="InterPro" id="IPR040453">
    <property type="entry name" value="Mnd1_HTH"/>
</dbReference>
<evidence type="ECO:0008006" key="11">
    <source>
        <dbReference type="Google" id="ProtNLM"/>
    </source>
</evidence>
<dbReference type="InterPro" id="IPR040661">
    <property type="entry name" value="LZ3wCH"/>
</dbReference>
<sequence length="206" mass="24143">MGKKRGLSLEEKRHRILQLYYDKKEAFKLPEVEKIAAKKGVTMQSVKDVNNSLLYDNLIESDKIGSSTFFWSLPSKGYNLKTKCIQKYDEDIERSKKEIEGAKKRIEVEKEMREDPEKEREGKKEEIERVRKENEEIGVKILGFERTDPKKVEEVQKKAKVAKDAANRWTDNLFEVQSYITDKNPNITEEDLAKQFPILKDLDNID</sequence>
<keyword evidence="4 5" id="KW-0539">Nucleus</keyword>
<dbReference type="GO" id="GO:0003690">
    <property type="term" value="F:double-stranded DNA binding"/>
    <property type="evidence" value="ECO:0007669"/>
    <property type="project" value="InterPro"/>
</dbReference>
<comment type="caution">
    <text evidence="9">The sequence shown here is derived from an EMBL/GenBank/DDBJ whole genome shotgun (WGS) entry which is preliminary data.</text>
</comment>
<comment type="subcellular location">
    <subcellularLocation>
        <location evidence="1 5">Nucleus</location>
    </subcellularLocation>
</comment>
<dbReference type="PIRSF" id="PIRSF026991">
    <property type="entry name" value="Mnd1"/>
    <property type="match status" value="1"/>
</dbReference>